<accession>A0A2S8SPM2</accession>
<evidence type="ECO:0000313" key="1">
    <source>
        <dbReference type="EMBL" id="PQV62726.1"/>
    </source>
</evidence>
<reference evidence="1 2" key="1">
    <citation type="journal article" date="2018" name="Syst. Appl. Microbiol.">
        <title>Abditibacterium utsteinense sp. nov., the first cultivated member of candidate phylum FBP, isolated from ice-free Antarctic soil samples.</title>
        <authorList>
            <person name="Tahon G."/>
            <person name="Tytgat B."/>
            <person name="Lebbe L."/>
            <person name="Carlier A."/>
            <person name="Willems A."/>
        </authorList>
    </citation>
    <scope>NUCLEOTIDE SEQUENCE [LARGE SCALE GENOMIC DNA]</scope>
    <source>
        <strain evidence="1 2">LMG 29911</strain>
    </source>
</reference>
<gene>
    <name evidence="1" type="ORF">B1R32_12310</name>
</gene>
<keyword evidence="2" id="KW-1185">Reference proteome</keyword>
<comment type="caution">
    <text evidence="1">The sequence shown here is derived from an EMBL/GenBank/DDBJ whole genome shotgun (WGS) entry which is preliminary data.</text>
</comment>
<dbReference type="EMBL" id="NIGF01000023">
    <property type="protein sequence ID" value="PQV62726.1"/>
    <property type="molecule type" value="Genomic_DNA"/>
</dbReference>
<proteinExistence type="predicted"/>
<sequence>MRGPINITELQGQLARAKIKCRDALCLA</sequence>
<dbReference type="AlphaFoldDB" id="A0A2S8SPM2"/>
<evidence type="ECO:0000313" key="2">
    <source>
        <dbReference type="Proteomes" id="UP000237684"/>
    </source>
</evidence>
<dbReference type="InParanoid" id="A0A2S8SPM2"/>
<organism evidence="1 2">
    <name type="scientific">Abditibacterium utsteinense</name>
    <dbReference type="NCBI Taxonomy" id="1960156"/>
    <lineage>
        <taxon>Bacteria</taxon>
        <taxon>Pseudomonadati</taxon>
        <taxon>Abditibacteriota</taxon>
        <taxon>Abditibacteriia</taxon>
        <taxon>Abditibacteriales</taxon>
        <taxon>Abditibacteriaceae</taxon>
        <taxon>Abditibacterium</taxon>
    </lineage>
</organism>
<dbReference type="Proteomes" id="UP000237684">
    <property type="component" value="Unassembled WGS sequence"/>
</dbReference>
<protein>
    <submittedName>
        <fullName evidence="1">Uncharacterized protein</fullName>
    </submittedName>
</protein>
<name>A0A2S8SPM2_9BACT</name>